<evidence type="ECO:0000256" key="6">
    <source>
        <dbReference type="PIRNR" id="PIRNR018968"/>
    </source>
</evidence>
<proteinExistence type="inferred from homology"/>
<evidence type="ECO:0000256" key="1">
    <source>
        <dbReference type="ARBA" id="ARBA00004651"/>
    </source>
</evidence>
<dbReference type="HOGENOM" id="CLU_022800_2_3_9"/>
<evidence type="ECO:0000256" key="4">
    <source>
        <dbReference type="ARBA" id="ARBA00022989"/>
    </source>
</evidence>
<dbReference type="PIRSF" id="PIRSF018968">
    <property type="entry name" value="ABC_permease_BceB"/>
    <property type="match status" value="1"/>
</dbReference>
<feature type="transmembrane region" description="Helical" evidence="6">
    <location>
        <begin position="120"/>
        <end position="142"/>
    </location>
</feature>
<keyword evidence="5 6" id="KW-0472">Membrane</keyword>
<keyword evidence="2 6" id="KW-1003">Cell membrane</keyword>
<accession>E0S0D1</accession>
<reference evidence="8 9" key="1">
    <citation type="journal article" date="2010" name="PLoS ONE">
        <title>The glycobiome of the rumen bacterium Butyrivibrio proteoclasticus B316(T) highlights adaptation to a polysaccharide-rich environment.</title>
        <authorList>
            <person name="Kelly W.J."/>
            <person name="Leahy S.C."/>
            <person name="Altermann E."/>
            <person name="Yeoman C.J."/>
            <person name="Dunne J.C."/>
            <person name="Kong Z."/>
            <person name="Pacheco D.M."/>
            <person name="Li D."/>
            <person name="Noel S.J."/>
            <person name="Moon C.D."/>
            <person name="Cookson A.L."/>
            <person name="Attwood G.T."/>
        </authorList>
    </citation>
    <scope>NUCLEOTIDE SEQUENCE [LARGE SCALE GENOMIC DNA]</scope>
    <source>
        <strain evidence="9">ATCC 51982 / DSM 14932 / B316</strain>
    </source>
</reference>
<keyword evidence="9" id="KW-1185">Reference proteome</keyword>
<name>E0S0D1_BUTPB</name>
<evidence type="ECO:0000256" key="3">
    <source>
        <dbReference type="ARBA" id="ARBA00022692"/>
    </source>
</evidence>
<feature type="transmembrane region" description="Helical" evidence="6">
    <location>
        <begin position="206"/>
        <end position="224"/>
    </location>
</feature>
<keyword evidence="3 6" id="KW-0812">Transmembrane</keyword>
<feature type="transmembrane region" description="Helical" evidence="6">
    <location>
        <begin position="637"/>
        <end position="658"/>
    </location>
</feature>
<evidence type="ECO:0000256" key="2">
    <source>
        <dbReference type="ARBA" id="ARBA00022475"/>
    </source>
</evidence>
<feature type="transmembrane region" description="Helical" evidence="6">
    <location>
        <begin position="63"/>
        <end position="83"/>
    </location>
</feature>
<keyword evidence="6" id="KW-0813">Transport</keyword>
<feature type="domain" description="ABC3 transporter permease C-terminal" evidence="7">
    <location>
        <begin position="69"/>
        <end position="175"/>
    </location>
</feature>
<dbReference type="AlphaFoldDB" id="E0S0D1"/>
<dbReference type="eggNOG" id="COG0577">
    <property type="taxonomic scope" value="Bacteria"/>
</dbReference>
<dbReference type="KEGG" id="bpb:bpr_I2888"/>
<feature type="transmembrane region" description="Helical" evidence="6">
    <location>
        <begin position="600"/>
        <end position="631"/>
    </location>
</feature>
<feature type="transmembrane region" description="Helical" evidence="6">
    <location>
        <begin position="162"/>
        <end position="185"/>
    </location>
</feature>
<feature type="transmembrane region" description="Helical" evidence="6">
    <location>
        <begin position="236"/>
        <end position="259"/>
    </location>
</feature>
<dbReference type="InterPro" id="IPR027022">
    <property type="entry name" value="ABC_permease_BceB-typ"/>
</dbReference>
<dbReference type="InterPro" id="IPR003838">
    <property type="entry name" value="ABC3_permease_C"/>
</dbReference>
<comment type="similarity">
    <text evidence="6">Belongs to the ABC-4 integral membrane protein family.</text>
</comment>
<sequence length="670" mass="74755">MNSNLLSRLAFNGLKNNKKTILPYVLVSSITVMVFHILMSLIYSRFLVSNGHPMFYGADYIVLFLHFGSIAVAIFSVIFLMYGNRFVQKSGKKEIGLYGVLGLSKKNVSRILLIQSSVQALSSMAFGILASVFVNKLVVLFLYKLVHQPVVKGMEFSLKATIITVIFFGFIFISLFVFNLLEVRLGNPIDLLKSENLGEKEPKTKWALLVIGVVTLFAGYYIAVNIENTFSAISSLFTAIVLVTIGTYALFIAGTIFVLKMLKKNKKYYYQTRHFISLSNLIFRMKHNAAGLASICILSTAVILLMVCSSSLVMLGEQNINSMFRRDIVTWCKNDGSHTAESLEETLDEALLAGNVEGTEKIVRLYHEDLCFAGGEGLTPLTRMTADFSQMRVVYMITAEQYNAYTGENISLGECEILRYSSADKVKNGTLSLFGKNYQVKEKIGNGCLVETFDPSMGLFAKEIIVVSDENEIASLIEAKNICLNGEKALLDGYDGCYLGFNVPKDADQSNVDIVRNELSSKLGNAEISYKAEEKKVFYSIYGGTFFVGIFLAALFLIATVMIIFYKQMSEGIEDKKRFEILSNAGLSDKEAKGVIRNQVMIMFFLPAICAIIHIIFASRILRLFLAMILYVDTFTFNLAIAIVSLVFLGAYALVYLITSRQYYEIVYGK</sequence>
<dbReference type="EMBL" id="CP001810">
    <property type="protein sequence ID" value="ADL35618.1"/>
    <property type="molecule type" value="Genomic_DNA"/>
</dbReference>
<dbReference type="Pfam" id="PF02687">
    <property type="entry name" value="FtsX"/>
    <property type="match status" value="1"/>
</dbReference>
<evidence type="ECO:0000256" key="5">
    <source>
        <dbReference type="ARBA" id="ARBA00023136"/>
    </source>
</evidence>
<feature type="transmembrane region" description="Helical" evidence="6">
    <location>
        <begin position="21"/>
        <end position="43"/>
    </location>
</feature>
<gene>
    <name evidence="8" type="ordered locus">bpr_I2888</name>
</gene>
<feature type="transmembrane region" description="Helical" evidence="6">
    <location>
        <begin position="539"/>
        <end position="566"/>
    </location>
</feature>
<dbReference type="PANTHER" id="PTHR46795">
    <property type="entry name" value="ABC TRANSPORTER PERMEASE-RELATED-RELATED"/>
    <property type="match status" value="1"/>
</dbReference>
<dbReference type="GO" id="GO:0005886">
    <property type="term" value="C:plasma membrane"/>
    <property type="evidence" value="ECO:0007669"/>
    <property type="project" value="UniProtKB-SubCell"/>
</dbReference>
<dbReference type="Proteomes" id="UP000001299">
    <property type="component" value="Chromosome 1"/>
</dbReference>
<protein>
    <submittedName>
        <fullName evidence="8">ABC transporter permease protein</fullName>
    </submittedName>
</protein>
<dbReference type="PANTHER" id="PTHR46795:SF3">
    <property type="entry name" value="ABC TRANSPORTER PERMEASE"/>
    <property type="match status" value="1"/>
</dbReference>
<feature type="transmembrane region" description="Helical" evidence="6">
    <location>
        <begin position="289"/>
        <end position="315"/>
    </location>
</feature>
<evidence type="ECO:0000259" key="7">
    <source>
        <dbReference type="Pfam" id="PF02687"/>
    </source>
</evidence>
<comment type="subcellular location">
    <subcellularLocation>
        <location evidence="1 6">Cell membrane</location>
        <topology evidence="1 6">Multi-pass membrane protein</topology>
    </subcellularLocation>
</comment>
<evidence type="ECO:0000313" key="9">
    <source>
        <dbReference type="Proteomes" id="UP000001299"/>
    </source>
</evidence>
<dbReference type="GO" id="GO:0055085">
    <property type="term" value="P:transmembrane transport"/>
    <property type="evidence" value="ECO:0007669"/>
    <property type="project" value="UniProtKB-UniRule"/>
</dbReference>
<evidence type="ECO:0000313" key="8">
    <source>
        <dbReference type="EMBL" id="ADL35618.1"/>
    </source>
</evidence>
<dbReference type="STRING" id="515622.bpr_I2888"/>
<dbReference type="RefSeq" id="WP_013282270.1">
    <property type="nucleotide sequence ID" value="NC_014387.1"/>
</dbReference>
<dbReference type="InterPro" id="IPR052536">
    <property type="entry name" value="ABC-4_Integral_Memb_Prot"/>
</dbReference>
<organism evidence="8 9">
    <name type="scientific">Butyrivibrio proteoclasticus (strain ATCC 51982 / DSM 14932 / B316)</name>
    <name type="common">Clostridium proteoclasticum</name>
    <dbReference type="NCBI Taxonomy" id="515622"/>
    <lineage>
        <taxon>Bacteria</taxon>
        <taxon>Bacillati</taxon>
        <taxon>Bacillota</taxon>
        <taxon>Clostridia</taxon>
        <taxon>Lachnospirales</taxon>
        <taxon>Lachnospiraceae</taxon>
        <taxon>Butyrivibrio</taxon>
    </lineage>
</organism>
<keyword evidence="4 6" id="KW-1133">Transmembrane helix</keyword>